<gene>
    <name evidence="3" type="ORF">DSM5745_03884</name>
</gene>
<feature type="region of interest" description="Disordered" evidence="1">
    <location>
        <begin position="59"/>
        <end position="79"/>
    </location>
</feature>
<evidence type="ECO:0000313" key="4">
    <source>
        <dbReference type="Proteomes" id="UP000256690"/>
    </source>
</evidence>
<name>A0A3D8SCR1_9EURO</name>
<evidence type="ECO:0000256" key="1">
    <source>
        <dbReference type="SAM" id="MobiDB-lite"/>
    </source>
</evidence>
<dbReference type="RefSeq" id="XP_026604896.1">
    <property type="nucleotide sequence ID" value="XM_026745900.1"/>
</dbReference>
<protein>
    <recommendedName>
        <fullName evidence="5">Granulins domain-containing protein</fullName>
    </recommendedName>
</protein>
<keyword evidence="4" id="KW-1185">Reference proteome</keyword>
<dbReference type="OrthoDB" id="4510785at2759"/>
<dbReference type="AlphaFoldDB" id="A0A3D8SCR1"/>
<dbReference type="GeneID" id="38114254"/>
<organism evidence="3 4">
    <name type="scientific">Aspergillus mulundensis</name>
    <dbReference type="NCBI Taxonomy" id="1810919"/>
    <lineage>
        <taxon>Eukaryota</taxon>
        <taxon>Fungi</taxon>
        <taxon>Dikarya</taxon>
        <taxon>Ascomycota</taxon>
        <taxon>Pezizomycotina</taxon>
        <taxon>Eurotiomycetes</taxon>
        <taxon>Eurotiomycetidae</taxon>
        <taxon>Eurotiales</taxon>
        <taxon>Aspergillaceae</taxon>
        <taxon>Aspergillus</taxon>
        <taxon>Aspergillus subgen. Nidulantes</taxon>
    </lineage>
</organism>
<feature type="chain" id="PRO_5017567827" description="Granulins domain-containing protein" evidence="2">
    <location>
        <begin position="26"/>
        <end position="244"/>
    </location>
</feature>
<comment type="caution">
    <text evidence="3">The sequence shown here is derived from an EMBL/GenBank/DDBJ whole genome shotgun (WGS) entry which is preliminary data.</text>
</comment>
<evidence type="ECO:0008006" key="5">
    <source>
        <dbReference type="Google" id="ProtNLM"/>
    </source>
</evidence>
<feature type="compositionally biased region" description="Polar residues" evidence="1">
    <location>
        <begin position="64"/>
        <end position="75"/>
    </location>
</feature>
<feature type="signal peptide" evidence="2">
    <location>
        <begin position="1"/>
        <end position="25"/>
    </location>
</feature>
<sequence length="244" mass="26355">MSSRTTISLHRTLLYLLSLSSISFATEQDVLDDSGRGLYPSHGSRVLLTKTVSYNHHVPVPTRDTPNTLSTSSEPSPVCPSDQKPCRHTCIPSTQDCCSADQHCLPGDYCYIHSGSVRCCPQGLSCFQISGDVCFEQTVIWYEEVHIVNETEDDSDGAGAGEAVTVTSWELLESARPTSSRITVTASYPAEGRAAFTSLSQRIVEAAVTPVALALALDEIPTRTVTLRGPGRPTLEAEAIRPDL</sequence>
<evidence type="ECO:0000256" key="2">
    <source>
        <dbReference type="SAM" id="SignalP"/>
    </source>
</evidence>
<reference evidence="3 4" key="1">
    <citation type="journal article" date="2018" name="IMA Fungus">
        <title>IMA Genome-F 9: Draft genome sequence of Annulohypoxylon stygium, Aspergillus mulundensis, Berkeleyomyces basicola (syn. Thielaviopsis basicola), Ceratocystis smalleyi, two Cercospora beticola strains, Coleophoma cylindrospora, Fusarium fracticaudum, Phialophora cf. hyalina, and Morchella septimelata.</title>
        <authorList>
            <person name="Wingfield B.D."/>
            <person name="Bills G.F."/>
            <person name="Dong Y."/>
            <person name="Huang W."/>
            <person name="Nel W.J."/>
            <person name="Swalarsk-Parry B.S."/>
            <person name="Vaghefi N."/>
            <person name="Wilken P.M."/>
            <person name="An Z."/>
            <person name="de Beer Z.W."/>
            <person name="De Vos L."/>
            <person name="Chen L."/>
            <person name="Duong T.A."/>
            <person name="Gao Y."/>
            <person name="Hammerbacher A."/>
            <person name="Kikkert J.R."/>
            <person name="Li Y."/>
            <person name="Li H."/>
            <person name="Li K."/>
            <person name="Li Q."/>
            <person name="Liu X."/>
            <person name="Ma X."/>
            <person name="Naidoo K."/>
            <person name="Pethybridge S.J."/>
            <person name="Sun J."/>
            <person name="Steenkamp E.T."/>
            <person name="van der Nest M.A."/>
            <person name="van Wyk S."/>
            <person name="Wingfield M.J."/>
            <person name="Xiong C."/>
            <person name="Yue Q."/>
            <person name="Zhang X."/>
        </authorList>
    </citation>
    <scope>NUCLEOTIDE SEQUENCE [LARGE SCALE GENOMIC DNA]</scope>
    <source>
        <strain evidence="3 4">DSM 5745</strain>
    </source>
</reference>
<accession>A0A3D8SCR1</accession>
<dbReference type="Proteomes" id="UP000256690">
    <property type="component" value="Unassembled WGS sequence"/>
</dbReference>
<evidence type="ECO:0000313" key="3">
    <source>
        <dbReference type="EMBL" id="RDW83558.1"/>
    </source>
</evidence>
<keyword evidence="2" id="KW-0732">Signal</keyword>
<proteinExistence type="predicted"/>
<dbReference type="EMBL" id="PVWQ01000004">
    <property type="protein sequence ID" value="RDW83558.1"/>
    <property type="molecule type" value="Genomic_DNA"/>
</dbReference>